<evidence type="ECO:0000259" key="2">
    <source>
        <dbReference type="Pfam" id="PF01979"/>
    </source>
</evidence>
<dbReference type="Pfam" id="PF01979">
    <property type="entry name" value="Amidohydro_1"/>
    <property type="match status" value="1"/>
</dbReference>
<dbReference type="Gene3D" id="3.20.20.140">
    <property type="entry name" value="Metal-dependent hydrolases"/>
    <property type="match status" value="1"/>
</dbReference>
<feature type="domain" description="Amidohydrolase-related" evidence="2">
    <location>
        <begin position="55"/>
        <end position="408"/>
    </location>
</feature>
<name>A0A9P3BNB4_9EURO</name>
<dbReference type="SUPFAM" id="SSF51556">
    <property type="entry name" value="Metallo-dependent hydrolases"/>
    <property type="match status" value="1"/>
</dbReference>
<dbReference type="GO" id="GO:0016810">
    <property type="term" value="F:hydrolase activity, acting on carbon-nitrogen (but not peptide) bonds"/>
    <property type="evidence" value="ECO:0007669"/>
    <property type="project" value="InterPro"/>
</dbReference>
<reference evidence="3 4" key="1">
    <citation type="submission" date="2018-10" db="EMBL/GenBank/DDBJ databases">
        <title>Pan-genome distribution and transcriptional activeness of fungal secondary metabolism genes in Aspergillus section Fumigati.</title>
        <authorList>
            <person name="Takahashi H."/>
            <person name="Umemura M."/>
            <person name="Ninomiya A."/>
            <person name="Kusuya Y."/>
            <person name="Urayama S."/>
            <person name="Shimizu M."/>
            <person name="Watanabe A."/>
            <person name="Kamei K."/>
            <person name="Yaguchi T."/>
            <person name="Hagiwara D."/>
        </authorList>
    </citation>
    <scope>NUCLEOTIDE SEQUENCE [LARGE SCALE GENOMIC DNA]</scope>
    <source>
        <strain evidence="3 4">IFM 55266</strain>
    </source>
</reference>
<dbReference type="PANTHER" id="PTHR43794">
    <property type="entry name" value="AMINOHYDROLASE SSNA-RELATED"/>
    <property type="match status" value="1"/>
</dbReference>
<dbReference type="CDD" id="cd01298">
    <property type="entry name" value="ATZ_TRZ_like"/>
    <property type="match status" value="1"/>
</dbReference>
<dbReference type="InterPro" id="IPR032466">
    <property type="entry name" value="Metal_Hydrolase"/>
</dbReference>
<dbReference type="InterPro" id="IPR006680">
    <property type="entry name" value="Amidohydro-rel"/>
</dbReference>
<accession>A0A9P3BNB4</accession>
<dbReference type="EMBL" id="BHVY01000009">
    <property type="protein sequence ID" value="GIJ92460.1"/>
    <property type="molecule type" value="Genomic_DNA"/>
</dbReference>
<protein>
    <recommendedName>
        <fullName evidence="2">Amidohydrolase-related domain-containing protein</fullName>
    </recommendedName>
</protein>
<evidence type="ECO:0000256" key="1">
    <source>
        <dbReference type="ARBA" id="ARBA00022801"/>
    </source>
</evidence>
<keyword evidence="1" id="KW-0378">Hydrolase</keyword>
<proteinExistence type="predicted"/>
<dbReference type="SUPFAM" id="SSF51338">
    <property type="entry name" value="Composite domain of metallo-dependent hydrolases"/>
    <property type="match status" value="2"/>
</dbReference>
<dbReference type="InterPro" id="IPR011059">
    <property type="entry name" value="Metal-dep_hydrolase_composite"/>
</dbReference>
<dbReference type="RefSeq" id="XP_043163206.1">
    <property type="nucleotide sequence ID" value="XM_043307271.1"/>
</dbReference>
<dbReference type="GeneID" id="67010051"/>
<dbReference type="PANTHER" id="PTHR43794:SF11">
    <property type="entry name" value="AMIDOHYDROLASE-RELATED DOMAIN-CONTAINING PROTEIN"/>
    <property type="match status" value="1"/>
</dbReference>
<keyword evidence="4" id="KW-1185">Reference proteome</keyword>
<evidence type="ECO:0000313" key="4">
    <source>
        <dbReference type="Proteomes" id="UP001043456"/>
    </source>
</evidence>
<gene>
    <name evidence="3" type="ORF">Asppvi_011442</name>
</gene>
<evidence type="ECO:0000313" key="3">
    <source>
        <dbReference type="EMBL" id="GIJ92460.1"/>
    </source>
</evidence>
<dbReference type="OrthoDB" id="194468at2759"/>
<comment type="caution">
    <text evidence="3">The sequence shown here is derived from an EMBL/GenBank/DDBJ whole genome shotgun (WGS) entry which is preliminary data.</text>
</comment>
<dbReference type="InterPro" id="IPR050287">
    <property type="entry name" value="MTA/SAH_deaminase"/>
</dbReference>
<dbReference type="Proteomes" id="UP001043456">
    <property type="component" value="Unassembled WGS sequence"/>
</dbReference>
<dbReference type="AlphaFoldDB" id="A0A9P3BNB4"/>
<sequence>MLYTHATIITVDPARRIIEDGAIYVRGNIIADLDATSILRRRYPLEREYDLSGHIVVPGLISTHTHTIQSLLRGTADNEALESWLADVIRPLQRSMTAEEASVGVQLSVVEMLKSGTTCFLESMFLEHHDFNQLCLVVQDSGIRGCLGQMAPLPTSAENAAERSIANVVHSWKNWNGAANDRIRIWFGALTPGLAADGRFKEMTAAAHSHGIPITIHCAETKLQYNSFVSLGHTPVSWAESVGLLTPSTVLVHMVHLDKSDDIPKLAASGAHIAHCPTSNAKLASGIARVPELVAAGVNVAIGADGAPCQNTCDLLQELKLAAIIQRSISNNPRLFRAETILEMGTINGARALGLADQIGSLEVEKKADFIAIDMRKPHLQPCNNPVSNVVYSATGRDVTLVVVDGQLIVDRGKVLTMDEEAIIEAAKQKSYNIIQRAGLTDQIRSIWPVHQPR</sequence>
<organism evidence="3 4">
    <name type="scientific">Aspergillus pseudoviridinutans</name>
    <dbReference type="NCBI Taxonomy" id="1517512"/>
    <lineage>
        <taxon>Eukaryota</taxon>
        <taxon>Fungi</taxon>
        <taxon>Dikarya</taxon>
        <taxon>Ascomycota</taxon>
        <taxon>Pezizomycotina</taxon>
        <taxon>Eurotiomycetes</taxon>
        <taxon>Eurotiomycetidae</taxon>
        <taxon>Eurotiales</taxon>
        <taxon>Aspergillaceae</taxon>
        <taxon>Aspergillus</taxon>
        <taxon>Aspergillus subgen. Fumigati</taxon>
    </lineage>
</organism>
<dbReference type="Gene3D" id="2.30.40.10">
    <property type="entry name" value="Urease, subunit C, domain 1"/>
    <property type="match status" value="1"/>
</dbReference>